<evidence type="ECO:0000256" key="1">
    <source>
        <dbReference type="ARBA" id="ARBA00004434"/>
    </source>
</evidence>
<reference evidence="10 11" key="1">
    <citation type="submission" date="2016-07" db="EMBL/GenBank/DDBJ databases">
        <title>Pervasive Adenine N6-methylation of Active Genes in Fungi.</title>
        <authorList>
            <consortium name="DOE Joint Genome Institute"/>
            <person name="Mondo S.J."/>
            <person name="Dannebaum R.O."/>
            <person name="Kuo R.C."/>
            <person name="Labutti K."/>
            <person name="Haridas S."/>
            <person name="Kuo A."/>
            <person name="Salamov A."/>
            <person name="Ahrendt S.R."/>
            <person name="Lipzen A."/>
            <person name="Sullivan W."/>
            <person name="Andreopoulos W.B."/>
            <person name="Clum A."/>
            <person name="Lindquist E."/>
            <person name="Daum C."/>
            <person name="Ramamoorthy G.K."/>
            <person name="Gryganskyi A."/>
            <person name="Culley D."/>
            <person name="Magnuson J.K."/>
            <person name="James T.Y."/>
            <person name="O'Malley M.A."/>
            <person name="Stajich J.E."/>
            <person name="Spatafora J.W."/>
            <person name="Visel A."/>
            <person name="Grigoriev I.V."/>
        </authorList>
    </citation>
    <scope>NUCLEOTIDE SEQUENCE [LARGE SCALE GENOMIC DNA]</scope>
    <source>
        <strain evidence="10 11">CBS 115471</strain>
    </source>
</reference>
<feature type="transmembrane region" description="Helical" evidence="8">
    <location>
        <begin position="128"/>
        <end position="149"/>
    </location>
</feature>
<dbReference type="PROSITE" id="PS51758">
    <property type="entry name" value="LETM1_RBD"/>
    <property type="match status" value="1"/>
</dbReference>
<dbReference type="AlphaFoldDB" id="A0A1Y1Z6Y9"/>
<keyword evidence="6 8" id="KW-0472">Membrane</keyword>
<sequence length="329" mass="37075">MSYAGSMQPILNSCSTGIYGFDISVGKIASTSLRTQSNVNSALNPPEETYAPELRVPSRAPGQNYFGYLFRCGKAYIAFYKTGIKRVRSTAKLAKSLRRKDSSSPGGSVLTRAEWQIVRRSRKDLIRLLPFGVLVLVLGEWMPLIAAWITPVVPEACRIPMQVDKALRKKEERRHERLRRVGLDAARLIQKDRKPGSGLSSQSRLGKGVQQGVGHVRVKDLEKMGTWDLVNLSARLDAHSRVWDWMFVYPPKGILRWGVKRKLEYLERDDGLIGRDGGWERLSGVEVRRACEERGIYVLGKSEKDMGRELGMWFQGRGNGGVGNSKRER</sequence>
<feature type="domain" description="Letm1 RBD" evidence="9">
    <location>
        <begin position="155"/>
        <end position="329"/>
    </location>
</feature>
<comment type="subcellular location">
    <subcellularLocation>
        <location evidence="1">Mitochondrion inner membrane</location>
        <topology evidence="1">Single-pass membrane protein</topology>
    </subcellularLocation>
</comment>
<dbReference type="InterPro" id="IPR033122">
    <property type="entry name" value="LETM1-like_RBD"/>
</dbReference>
<name>A0A1Y1Z6Y9_9PLEO</name>
<dbReference type="Pfam" id="PF07766">
    <property type="entry name" value="LETM1_RBD"/>
    <property type="match status" value="1"/>
</dbReference>
<dbReference type="InterPro" id="IPR044202">
    <property type="entry name" value="LETM1/MDM38-like"/>
</dbReference>
<dbReference type="STRING" id="1231657.A0A1Y1Z6Y9"/>
<proteinExistence type="predicted"/>
<evidence type="ECO:0000256" key="8">
    <source>
        <dbReference type="SAM" id="Phobius"/>
    </source>
</evidence>
<dbReference type="GO" id="GO:0005743">
    <property type="term" value="C:mitochondrial inner membrane"/>
    <property type="evidence" value="ECO:0007669"/>
    <property type="project" value="UniProtKB-SubCell"/>
</dbReference>
<evidence type="ECO:0000256" key="6">
    <source>
        <dbReference type="ARBA" id="ARBA00023136"/>
    </source>
</evidence>
<evidence type="ECO:0000313" key="11">
    <source>
        <dbReference type="Proteomes" id="UP000193144"/>
    </source>
</evidence>
<keyword evidence="4 8" id="KW-1133">Transmembrane helix</keyword>
<dbReference type="PANTHER" id="PTHR14009:SF1">
    <property type="entry name" value="MITOCHONDRIAL PROTON_CALCIUM EXCHANGER PROTEIN"/>
    <property type="match status" value="1"/>
</dbReference>
<evidence type="ECO:0000256" key="5">
    <source>
        <dbReference type="ARBA" id="ARBA00023128"/>
    </source>
</evidence>
<accession>A0A1Y1Z6Y9</accession>
<keyword evidence="3" id="KW-0999">Mitochondrion inner membrane</keyword>
<evidence type="ECO:0000259" key="9">
    <source>
        <dbReference type="PROSITE" id="PS51758"/>
    </source>
</evidence>
<evidence type="ECO:0000256" key="7">
    <source>
        <dbReference type="PROSITE-ProRule" id="PRU01094"/>
    </source>
</evidence>
<dbReference type="EMBL" id="MCFA01000120">
    <property type="protein sequence ID" value="ORY06021.1"/>
    <property type="molecule type" value="Genomic_DNA"/>
</dbReference>
<keyword evidence="11" id="KW-1185">Reference proteome</keyword>
<keyword evidence="2 8" id="KW-0812">Transmembrane</keyword>
<gene>
    <name evidence="10" type="ORF">BCR34DRAFT_626749</name>
</gene>
<dbReference type="GO" id="GO:0030003">
    <property type="term" value="P:intracellular monoatomic cation homeostasis"/>
    <property type="evidence" value="ECO:0007669"/>
    <property type="project" value="TreeGrafter"/>
</dbReference>
<evidence type="ECO:0000256" key="4">
    <source>
        <dbReference type="ARBA" id="ARBA00022989"/>
    </source>
</evidence>
<protein>
    <recommendedName>
        <fullName evidence="9">Letm1 RBD domain-containing protein</fullName>
    </recommendedName>
</protein>
<dbReference type="OrthoDB" id="73691at2759"/>
<dbReference type="GO" id="GO:0043022">
    <property type="term" value="F:ribosome binding"/>
    <property type="evidence" value="ECO:0007669"/>
    <property type="project" value="InterPro"/>
</dbReference>
<keyword evidence="5 7" id="KW-0496">Mitochondrion</keyword>
<evidence type="ECO:0000256" key="3">
    <source>
        <dbReference type="ARBA" id="ARBA00022792"/>
    </source>
</evidence>
<evidence type="ECO:0000256" key="2">
    <source>
        <dbReference type="ARBA" id="ARBA00022692"/>
    </source>
</evidence>
<evidence type="ECO:0000313" key="10">
    <source>
        <dbReference type="EMBL" id="ORY06021.1"/>
    </source>
</evidence>
<dbReference type="Proteomes" id="UP000193144">
    <property type="component" value="Unassembled WGS sequence"/>
</dbReference>
<dbReference type="PANTHER" id="PTHR14009">
    <property type="entry name" value="LEUCINE ZIPPER-EF-HAND CONTAINING TRANSMEMBRANE PROTEIN"/>
    <property type="match status" value="1"/>
</dbReference>
<comment type="caution">
    <text evidence="10">The sequence shown here is derived from an EMBL/GenBank/DDBJ whole genome shotgun (WGS) entry which is preliminary data.</text>
</comment>
<organism evidence="10 11">
    <name type="scientific">Clohesyomyces aquaticus</name>
    <dbReference type="NCBI Taxonomy" id="1231657"/>
    <lineage>
        <taxon>Eukaryota</taxon>
        <taxon>Fungi</taxon>
        <taxon>Dikarya</taxon>
        <taxon>Ascomycota</taxon>
        <taxon>Pezizomycotina</taxon>
        <taxon>Dothideomycetes</taxon>
        <taxon>Pleosporomycetidae</taxon>
        <taxon>Pleosporales</taxon>
        <taxon>Lindgomycetaceae</taxon>
        <taxon>Clohesyomyces</taxon>
    </lineage>
</organism>